<evidence type="ECO:0000256" key="1">
    <source>
        <dbReference type="SAM" id="Phobius"/>
    </source>
</evidence>
<dbReference type="OrthoDB" id="378823at2759"/>
<proteinExistence type="predicted"/>
<accession>W7FMQ6</accession>
<sequence>MKIHYTNILLFPLKLNILVNTHKKPHTTARHTQKIPTTRSLRECELYMHNYDNDPEMKRVMQQFHDRTTQRFQEYDERLQEKRQICKDTCDKEIQKIILKDKLEKQMAQQFSALHTDIQSDGIPTCICEKSLADKVEKGCLRCTYGLGTLAPTVGLIGSVAVGAWKPKALEAAIAAALKANDANILAAGVEAGEIAGKEAVIEGLKKMGISTLGGKDLGNYFATTPYKNVASIAKAVYEQHFNTCAYDSSGIMRFRLVDGNLHIPICRSVWQQTSVVSRSGEHISPDEIIKRTVQNMVSEAEGTANAAAEIAESTKIATIKEAEEKTIEAASTQLYGAIGYSILAILIIVLIMLIIYLILRYRRKKKMKKKAQYTKLLNE</sequence>
<reference evidence="2 3" key="2">
    <citation type="submission" date="2013-02" db="EMBL/GenBank/DDBJ databases">
        <title>The Genome Sequence of Plasmodium falciparum 7G8.</title>
        <authorList>
            <consortium name="The Broad Institute Genome Sequencing Platform"/>
            <consortium name="The Broad Institute Genome Sequencing Center for Infectious Disease"/>
            <person name="Neafsey D."/>
            <person name="Cheeseman I."/>
            <person name="Volkman S."/>
            <person name="Adams J."/>
            <person name="Walker B."/>
            <person name="Young S.K."/>
            <person name="Zeng Q."/>
            <person name="Gargeya S."/>
            <person name="Fitzgerald M."/>
            <person name="Haas B."/>
            <person name="Abouelleil A."/>
            <person name="Alvarado L."/>
            <person name="Arachchi H.M."/>
            <person name="Berlin A.M."/>
            <person name="Chapman S.B."/>
            <person name="Dewar J."/>
            <person name="Goldberg J."/>
            <person name="Griggs A."/>
            <person name="Gujja S."/>
            <person name="Hansen M."/>
            <person name="Howarth C."/>
            <person name="Imamovic A."/>
            <person name="Larimer J."/>
            <person name="McCowan C."/>
            <person name="Murphy C."/>
            <person name="Neiman D."/>
            <person name="Pearson M."/>
            <person name="Priest M."/>
            <person name="Roberts A."/>
            <person name="Saif S."/>
            <person name="Shea T."/>
            <person name="Sisk P."/>
            <person name="Sykes S."/>
            <person name="Wortman J."/>
            <person name="Nusbaum C."/>
            <person name="Birren B."/>
        </authorList>
    </citation>
    <scope>NUCLEOTIDE SEQUENCE [LARGE SCALE GENOMIC DNA]</scope>
    <source>
        <strain evidence="2 3">7G8</strain>
    </source>
</reference>
<protein>
    <recommendedName>
        <fullName evidence="4">Rifin</fullName>
    </recommendedName>
</protein>
<dbReference type="NCBIfam" id="TIGR01477">
    <property type="entry name" value="RIFIN"/>
    <property type="match status" value="1"/>
</dbReference>
<evidence type="ECO:0008006" key="4">
    <source>
        <dbReference type="Google" id="ProtNLM"/>
    </source>
</evidence>
<dbReference type="AlphaFoldDB" id="W7FMQ6"/>
<keyword evidence="1" id="KW-0812">Transmembrane</keyword>
<dbReference type="Proteomes" id="UP000030688">
    <property type="component" value="Unassembled WGS sequence"/>
</dbReference>
<gene>
    <name evidence="2" type="ORF">PFBG_00155</name>
</gene>
<dbReference type="Pfam" id="PF02009">
    <property type="entry name" value="RIFIN"/>
    <property type="match status" value="1"/>
</dbReference>
<name>W7FMQ6_PLAF8</name>
<dbReference type="EMBL" id="KE123577">
    <property type="protein sequence ID" value="EUR82114.1"/>
    <property type="molecule type" value="Genomic_DNA"/>
</dbReference>
<keyword evidence="1" id="KW-0472">Membrane</keyword>
<evidence type="ECO:0000313" key="2">
    <source>
        <dbReference type="EMBL" id="EUR82114.1"/>
    </source>
</evidence>
<organism evidence="2 3">
    <name type="scientific">Plasmodium falciparum (isolate 7G8)</name>
    <dbReference type="NCBI Taxonomy" id="57266"/>
    <lineage>
        <taxon>Eukaryota</taxon>
        <taxon>Sar</taxon>
        <taxon>Alveolata</taxon>
        <taxon>Apicomplexa</taxon>
        <taxon>Aconoidasida</taxon>
        <taxon>Haemosporida</taxon>
        <taxon>Plasmodiidae</taxon>
        <taxon>Plasmodium</taxon>
        <taxon>Plasmodium (Laverania)</taxon>
    </lineage>
</organism>
<dbReference type="InterPro" id="IPR006373">
    <property type="entry name" value="VSA_Rifin"/>
</dbReference>
<evidence type="ECO:0000313" key="3">
    <source>
        <dbReference type="Proteomes" id="UP000030688"/>
    </source>
</evidence>
<feature type="transmembrane region" description="Helical" evidence="1">
    <location>
        <begin position="335"/>
        <end position="360"/>
    </location>
</feature>
<keyword evidence="1" id="KW-1133">Transmembrane helix</keyword>
<reference evidence="3" key="1">
    <citation type="submission" date="2007-11" db="EMBL/GenBank/DDBJ databases">
        <authorList>
            <consortium name="The Broad Institute Genome Sequencing Platform"/>
            <person name="Volkman S.K."/>
            <person name="Daily J.P."/>
            <person name="Sarr O."/>
            <person name="Ndiaye D."/>
            <person name="Ndir O."/>
            <person name="Mboup S."/>
            <person name="Lukens A."/>
            <person name="Stange-Thomann N."/>
            <person name="Mauceli E."/>
            <person name="Gnerre S."/>
            <person name="Jaffe D."/>
            <person name="Zainoun J."/>
            <person name="Wiegand R.C."/>
            <person name="Birren B."/>
            <person name="Galagan J."/>
            <person name="Lander E."/>
            <person name="Wirth D.F."/>
        </authorList>
    </citation>
    <scope>NUCLEOTIDE SEQUENCE [LARGE SCALE GENOMIC DNA]</scope>
    <source>
        <strain evidence="3">7G8</strain>
    </source>
</reference>